<evidence type="ECO:0000313" key="3">
    <source>
        <dbReference type="Proteomes" id="UP000256964"/>
    </source>
</evidence>
<reference evidence="2 3" key="1">
    <citation type="journal article" date="2018" name="Biotechnol. Biofuels">
        <title>Integrative visual omics of the white-rot fungus Polyporus brumalis exposes the biotechnological potential of its oxidative enzymes for delignifying raw plant biomass.</title>
        <authorList>
            <person name="Miyauchi S."/>
            <person name="Rancon A."/>
            <person name="Drula E."/>
            <person name="Hage H."/>
            <person name="Chaduli D."/>
            <person name="Favel A."/>
            <person name="Grisel S."/>
            <person name="Henrissat B."/>
            <person name="Herpoel-Gimbert I."/>
            <person name="Ruiz-Duenas F.J."/>
            <person name="Chevret D."/>
            <person name="Hainaut M."/>
            <person name="Lin J."/>
            <person name="Wang M."/>
            <person name="Pangilinan J."/>
            <person name="Lipzen A."/>
            <person name="Lesage-Meessen L."/>
            <person name="Navarro D."/>
            <person name="Riley R."/>
            <person name="Grigoriev I.V."/>
            <person name="Zhou S."/>
            <person name="Raouche S."/>
            <person name="Rosso M.N."/>
        </authorList>
    </citation>
    <scope>NUCLEOTIDE SEQUENCE [LARGE SCALE GENOMIC DNA]</scope>
    <source>
        <strain evidence="2 3">BRFM 1820</strain>
    </source>
</reference>
<evidence type="ECO:0000313" key="2">
    <source>
        <dbReference type="EMBL" id="RDX43970.1"/>
    </source>
</evidence>
<dbReference type="Proteomes" id="UP000256964">
    <property type="component" value="Unassembled WGS sequence"/>
</dbReference>
<dbReference type="EMBL" id="KZ857457">
    <property type="protein sequence ID" value="RDX43970.1"/>
    <property type="molecule type" value="Genomic_DNA"/>
</dbReference>
<proteinExistence type="predicted"/>
<dbReference type="AlphaFoldDB" id="A0A371CUM9"/>
<name>A0A371CUM9_9APHY</name>
<protein>
    <submittedName>
        <fullName evidence="2">Uncharacterized protein</fullName>
    </submittedName>
</protein>
<accession>A0A371CUM9</accession>
<sequence>MRTHARLHAQDMILRIGGLSGPRRRVGKHAFCCKDCLIDRMVVMSTSAVLRLHCEHSTLCNACGTPRTFCEYLDGQHRLENGARRRGEKHKADYVYTGQRASRTSGTSFLGEKARAPAESELGGAGLAHSVVLLGIARKRAGVKGGGEDVWRGGRQRRRQTRRTDESFKGRYGPGRVGSRRFKFGGGRACI</sequence>
<feature type="region of interest" description="Disordered" evidence="1">
    <location>
        <begin position="145"/>
        <end position="176"/>
    </location>
</feature>
<evidence type="ECO:0000256" key="1">
    <source>
        <dbReference type="SAM" id="MobiDB-lite"/>
    </source>
</evidence>
<gene>
    <name evidence="2" type="ORF">OH76DRAFT_1133334</name>
</gene>
<keyword evidence="3" id="KW-1185">Reference proteome</keyword>
<organism evidence="2 3">
    <name type="scientific">Lentinus brumalis</name>
    <dbReference type="NCBI Taxonomy" id="2498619"/>
    <lineage>
        <taxon>Eukaryota</taxon>
        <taxon>Fungi</taxon>
        <taxon>Dikarya</taxon>
        <taxon>Basidiomycota</taxon>
        <taxon>Agaricomycotina</taxon>
        <taxon>Agaricomycetes</taxon>
        <taxon>Polyporales</taxon>
        <taxon>Polyporaceae</taxon>
        <taxon>Lentinus</taxon>
    </lineage>
</organism>